<dbReference type="PANTHER" id="PTHR21346">
    <property type="entry name" value="FUN14 DOMAIN CONTAINING"/>
    <property type="match status" value="1"/>
</dbReference>
<evidence type="ECO:0000313" key="17">
    <source>
        <dbReference type="Ensembl" id="ENSRNOP00000098724.1"/>
    </source>
</evidence>
<evidence type="ECO:0000256" key="1">
    <source>
        <dbReference type="ARBA" id="ARBA00004123"/>
    </source>
</evidence>
<evidence type="ECO:0007829" key="19">
    <source>
        <dbReference type="PeptideAtlas" id="A0ABK0L7N0"/>
    </source>
</evidence>
<keyword evidence="5" id="KW-0812">Transmembrane</keyword>
<evidence type="ECO:0000256" key="2">
    <source>
        <dbReference type="ARBA" id="ARBA00004374"/>
    </source>
</evidence>
<dbReference type="Ensembl" id="ENSRNOT00000127983.1">
    <property type="protein sequence ID" value="ENSRNOP00000098724.1"/>
    <property type="gene ID" value="ENSRNOG00000024066.6"/>
</dbReference>
<reference evidence="17" key="2">
    <citation type="submission" date="2025-08" db="UniProtKB">
        <authorList>
            <consortium name="Ensembl"/>
        </authorList>
    </citation>
    <scope>IDENTIFICATION</scope>
    <source>
        <strain evidence="17">Brown Norway</strain>
    </source>
</reference>
<evidence type="ECO:0000256" key="11">
    <source>
        <dbReference type="ARBA" id="ARBA00023163"/>
    </source>
</evidence>
<feature type="region of interest" description="Disordered" evidence="16">
    <location>
        <begin position="253"/>
        <end position="274"/>
    </location>
</feature>
<comment type="subcellular location">
    <subcellularLocation>
        <location evidence="2">Mitochondrion outer membrane</location>
        <topology evidence="2">Multi-pass membrane protein</topology>
    </subcellularLocation>
    <subcellularLocation>
        <location evidence="1">Nucleus</location>
    </subcellularLocation>
</comment>
<proteinExistence type="evidence at protein level"/>
<evidence type="ECO:0000256" key="7">
    <source>
        <dbReference type="ARBA" id="ARBA00022989"/>
    </source>
</evidence>
<dbReference type="GeneTree" id="ENSGT00940000154783"/>
<keyword evidence="9" id="KW-0496">Mitochondrion</keyword>
<evidence type="ECO:0000256" key="8">
    <source>
        <dbReference type="ARBA" id="ARBA00023015"/>
    </source>
</evidence>
<evidence type="ECO:0000256" key="15">
    <source>
        <dbReference type="ARBA" id="ARBA00045668"/>
    </source>
</evidence>
<evidence type="ECO:0000256" key="12">
    <source>
        <dbReference type="ARBA" id="ARBA00023242"/>
    </source>
</evidence>
<reference evidence="17" key="3">
    <citation type="submission" date="2025-09" db="UniProtKB">
        <authorList>
            <consortium name="Ensembl"/>
        </authorList>
    </citation>
    <scope>IDENTIFICATION</scope>
    <source>
        <strain evidence="17">Brown Norway</strain>
    </source>
</reference>
<evidence type="ECO:0000256" key="10">
    <source>
        <dbReference type="ARBA" id="ARBA00023136"/>
    </source>
</evidence>
<dbReference type="Pfam" id="PF04930">
    <property type="entry name" value="FUN14"/>
    <property type="match status" value="1"/>
</dbReference>
<evidence type="ECO:0000256" key="3">
    <source>
        <dbReference type="ARBA" id="ARBA00009160"/>
    </source>
</evidence>
<dbReference type="RGD" id="1560916">
    <property type="gene designation" value="Fundc2"/>
</dbReference>
<evidence type="ECO:0000256" key="13">
    <source>
        <dbReference type="ARBA" id="ARBA00039376"/>
    </source>
</evidence>
<evidence type="ECO:0000256" key="14">
    <source>
        <dbReference type="ARBA" id="ARBA00041722"/>
    </source>
</evidence>
<accession>A0ABK0L7N0</accession>
<organism evidence="17 18">
    <name type="scientific">Rattus norvegicus</name>
    <name type="common">Rat</name>
    <dbReference type="NCBI Taxonomy" id="10116"/>
    <lineage>
        <taxon>Eukaryota</taxon>
        <taxon>Metazoa</taxon>
        <taxon>Chordata</taxon>
        <taxon>Craniata</taxon>
        <taxon>Vertebrata</taxon>
        <taxon>Euteleostomi</taxon>
        <taxon>Mammalia</taxon>
        <taxon>Eutheria</taxon>
        <taxon>Euarchontoglires</taxon>
        <taxon>Glires</taxon>
        <taxon>Rodentia</taxon>
        <taxon>Myomorpha</taxon>
        <taxon>Muroidea</taxon>
        <taxon>Muridae</taxon>
        <taxon>Murinae</taxon>
        <taxon>Rattus</taxon>
    </lineage>
</organism>
<sequence length="322" mass="35502">MAANGQGKGRSMRASARLDSSLRRGRAPAGFVPAARGKGGVQGFLAAVPGSGQEDRIFAYVLVSVQLIFPFQEALGEIYTYILCTLSIVFFSLDGSYARESGDPDRKREALDLAEFTRRQPWWRKLFGPESGPSAEKYSAATQLAVGGVTGWCTGLVFRKVGKLAATALGGGFFLLQLASHTGYIRVDWQRLEKDVKKAKAQLKIHRGRQMPTEVGSKAEEFPRTVPSDQQRWWLRPHERGVNQREVPIRGATRLSLPESLERSAPGVGNPRGPCRCRSLPCQSRPGPRCCELGHRRPLRVWWLLPKASLPGPDSAPALAWR</sequence>
<keyword evidence="6" id="KW-1000">Mitochondrion outer membrane</keyword>
<protein>
    <recommendedName>
        <fullName evidence="13">FUN14 domain-containing protein 2</fullName>
    </recommendedName>
    <alternativeName>
        <fullName evidence="14">Hepatitis C virus core-binding protein 6</fullName>
    </alternativeName>
</protein>
<feature type="region of interest" description="Disordered" evidence="16">
    <location>
        <begin position="1"/>
        <end position="24"/>
    </location>
</feature>
<evidence type="ECO:0000256" key="16">
    <source>
        <dbReference type="SAM" id="MobiDB-lite"/>
    </source>
</evidence>
<evidence type="ECO:0000313" key="18">
    <source>
        <dbReference type="Proteomes" id="UP000002494"/>
    </source>
</evidence>
<keyword evidence="8" id="KW-0805">Transcription regulation</keyword>
<keyword evidence="7" id="KW-1133">Transmembrane helix</keyword>
<evidence type="ECO:0000256" key="4">
    <source>
        <dbReference type="ARBA" id="ARBA00022553"/>
    </source>
</evidence>
<keyword evidence="12" id="KW-0539">Nucleus</keyword>
<comment type="similarity">
    <text evidence="3">Belongs to the FUN14 family.</text>
</comment>
<evidence type="ECO:0000256" key="9">
    <source>
        <dbReference type="ARBA" id="ARBA00023128"/>
    </source>
</evidence>
<dbReference type="Proteomes" id="UP000002494">
    <property type="component" value="Chromosome 18"/>
</dbReference>
<keyword evidence="18" id="KW-1185">Reference proteome</keyword>
<keyword evidence="19" id="KW-1267">Proteomics identification</keyword>
<gene>
    <name evidence="17" type="primary">Fundc2</name>
</gene>
<reference evidence="17" key="1">
    <citation type="submission" date="2024-01" db="EMBL/GenBank/DDBJ databases">
        <title>GRCr8: a new rat reference genome assembly contstructed from accurate long reads and long range scaffolding.</title>
        <authorList>
            <person name="Doris P.A."/>
            <person name="Kalbfleisch T."/>
            <person name="Li K."/>
            <person name="Howe K."/>
            <person name="Wood J."/>
        </authorList>
    </citation>
    <scope>NUCLEOTIDE SEQUENCE [LARGE SCALE GENOMIC DNA]</scope>
    <source>
        <strain evidence="17">Brown Norway</strain>
    </source>
</reference>
<name>A0ABK0L7N0_RAT</name>
<keyword evidence="10" id="KW-0472">Membrane</keyword>
<keyword evidence="11" id="KW-0804">Transcription</keyword>
<evidence type="ECO:0000256" key="5">
    <source>
        <dbReference type="ARBA" id="ARBA00022692"/>
    </source>
</evidence>
<dbReference type="PANTHER" id="PTHR21346:SF5">
    <property type="entry name" value="FUN14 DOMAIN-CONTAINING PROTEIN 2"/>
    <property type="match status" value="1"/>
</dbReference>
<comment type="function">
    <text evidence="15">Binds directly and specifically 1,2-Diacyl-sn-glycero-3-phospho-(1'-myo-inositol-3',4',5'-bisphosphate) (PIP3) leading to the recruitment of PIP3 to mitochondria and may play a role in the regulation of the platelet activation via AKT/GSK3B/cGMP signaling pathways. May act as transcription factor that regulates SREBP1 (isoform SREBP-1C) expression in order to modulate triglyceride (TG) homeostasis in hepatocytes.</text>
</comment>
<keyword evidence="4" id="KW-0597">Phosphoprotein</keyword>
<evidence type="ECO:0000256" key="6">
    <source>
        <dbReference type="ARBA" id="ARBA00022787"/>
    </source>
</evidence>
<dbReference type="InterPro" id="IPR007014">
    <property type="entry name" value="FUN14"/>
</dbReference>